<sequence>MTSANKFSYANLEEMETVTSSLLAKNEKVAIYGAGGRGVELYKTLRKKRPDIEFLFFIDTFVSGKKENLKVYKIDQIPIISESNFKIIVASVWWLEISLKLFEIGFKDHIIYEPSIIGNNFDYQNFQLQKPLQNISNQFMLKNDQMLSEQKILNILKSTQKVYNELLSQKNLTPELKPNDCIKITINFLKEHFEDFDSRKILLCKRVFNKKPDIAKEMVTIIDQKSGILSEFKQKNINSNDICAAFLHRLCQPEKKNIAIFYHHHMWSQLGDDFNKKLTKQGYNCLTLSIEPTFDRIDYLYPVDKEIMLRLNMLSVAIGFKHPLWLTWGNGWLKKLKCIDINRSARQMFHNPLSEIELFTRGQYVAIPVNSTLSVNKKINVPNYIKIPQKIIGNKRDTFIMPLIPNKYDRIRDSRSKLKSYEINHILVCPTISDIPESFIKPYGINILKELLKRYPKQKTLFRPRPEDRSNPNIIEIVDQFSKHPNFIYDDIDDYVEQYARGILLITDRSSTGQTFTLATYQPSIYFPQGPGGVTITHNDLIGNGCFKVNDLEHLFQLTDHFLQSPTLYSDTIRSISESIYANNRTFSSHFMGYLDDILNERTNPDWLHIYFTEQNIIGNSTKDFEESIISIFNNKCQILVALDFARSIKIFPQYLTLKIKKNETIPKNIFDAIISEYLAYFKDGHASYASVLREIIYLIFHNFSFYDNSEKEFKNFNKFYFEVCVDVIFKRNNKQSVKDFIDDVSKSSVAYRLLNVFLDEKKNIYPKEQKR</sequence>
<name>A0A1W1HEC5_9BACT</name>
<dbReference type="AlphaFoldDB" id="A0A1W1HEC5"/>
<accession>A0A1W1HEC5</accession>
<proteinExistence type="predicted"/>
<evidence type="ECO:0000313" key="1">
    <source>
        <dbReference type="EMBL" id="SLM30732.1"/>
    </source>
</evidence>
<dbReference type="RefSeq" id="WP_080809180.1">
    <property type="nucleotide sequence ID" value="NZ_LT828564.1"/>
</dbReference>
<gene>
    <name evidence="1" type="ORF">MTBBW1_2380056</name>
</gene>
<reference evidence="1 2" key="1">
    <citation type="submission" date="2017-03" db="EMBL/GenBank/DDBJ databases">
        <authorList>
            <person name="Afonso C.L."/>
            <person name="Miller P.J."/>
            <person name="Scott M.A."/>
            <person name="Spackman E."/>
            <person name="Goraichik I."/>
            <person name="Dimitrov K.M."/>
            <person name="Suarez D.L."/>
            <person name="Swayne D.E."/>
        </authorList>
    </citation>
    <scope>NUCLEOTIDE SEQUENCE [LARGE SCALE GENOMIC DNA]</scope>
    <source>
        <strain evidence="1">PRJEB14757</strain>
    </source>
</reference>
<dbReference type="STRING" id="1246637.MTBBW1_2380056"/>
<dbReference type="EMBL" id="FWEV01000155">
    <property type="protein sequence ID" value="SLM30732.1"/>
    <property type="molecule type" value="Genomic_DNA"/>
</dbReference>
<dbReference type="Proteomes" id="UP000191931">
    <property type="component" value="Unassembled WGS sequence"/>
</dbReference>
<keyword evidence="2" id="KW-1185">Reference proteome</keyword>
<evidence type="ECO:0000313" key="2">
    <source>
        <dbReference type="Proteomes" id="UP000191931"/>
    </source>
</evidence>
<dbReference type="OrthoDB" id="5329851at2"/>
<organism evidence="1 2">
    <name type="scientific">Desulfamplus magnetovallimortis</name>
    <dbReference type="NCBI Taxonomy" id="1246637"/>
    <lineage>
        <taxon>Bacteria</taxon>
        <taxon>Pseudomonadati</taxon>
        <taxon>Thermodesulfobacteriota</taxon>
        <taxon>Desulfobacteria</taxon>
        <taxon>Desulfobacterales</taxon>
        <taxon>Desulfobacteraceae</taxon>
        <taxon>Desulfamplus</taxon>
    </lineage>
</organism>
<protein>
    <submittedName>
        <fullName evidence="1">Uncharacterized protein</fullName>
    </submittedName>
</protein>